<proteinExistence type="predicted"/>
<accession>A0A918KSE4</accession>
<keyword evidence="3" id="KW-1185">Reference proteome</keyword>
<dbReference type="PROSITE" id="PS51257">
    <property type="entry name" value="PROKAR_LIPOPROTEIN"/>
    <property type="match status" value="1"/>
</dbReference>
<evidence type="ECO:0000256" key="1">
    <source>
        <dbReference type="SAM" id="SignalP"/>
    </source>
</evidence>
<evidence type="ECO:0000313" key="3">
    <source>
        <dbReference type="Proteomes" id="UP000600865"/>
    </source>
</evidence>
<keyword evidence="1" id="KW-0732">Signal</keyword>
<dbReference type="Proteomes" id="UP000600865">
    <property type="component" value="Unassembled WGS sequence"/>
</dbReference>
<dbReference type="RefSeq" id="WP_233350076.1">
    <property type="nucleotide sequence ID" value="NZ_BMYV01000003.1"/>
</dbReference>
<protein>
    <recommendedName>
        <fullName evidence="4">DUF4136 domain-containing protein</fullName>
    </recommendedName>
</protein>
<comment type="caution">
    <text evidence="2">The sequence shown here is derived from an EMBL/GenBank/DDBJ whole genome shotgun (WGS) entry which is preliminary data.</text>
</comment>
<dbReference type="EMBL" id="BMYV01000003">
    <property type="protein sequence ID" value="GGX74252.1"/>
    <property type="molecule type" value="Genomic_DNA"/>
</dbReference>
<evidence type="ECO:0008006" key="4">
    <source>
        <dbReference type="Google" id="ProtNLM"/>
    </source>
</evidence>
<sequence length="215" mass="24344">MPHLIKKPMSLARHLCVAASALTLMACATATPYQPASTPGGFDGFSQQMIENDRARITFGGNSLTKRETVENYLLYRAAEMAVERGFETFTLQERDVEQNTRVQVSPGSSFGRGFGYDPYFGYSFYNPRRGWSRAYPYSRFGGFSRGRGFGYSAFYDPFYDPFFDDIDVREITKYRATSEVVFGRDIGSQNPNTFKAREVLKNLSSAITYPEEKS</sequence>
<evidence type="ECO:0000313" key="2">
    <source>
        <dbReference type="EMBL" id="GGX74252.1"/>
    </source>
</evidence>
<gene>
    <name evidence="2" type="ORF">GCM10011309_25480</name>
</gene>
<dbReference type="AlphaFoldDB" id="A0A918KSE4"/>
<organism evidence="2 3">
    <name type="scientific">Litorimonas cladophorae</name>
    <dbReference type="NCBI Taxonomy" id="1220491"/>
    <lineage>
        <taxon>Bacteria</taxon>
        <taxon>Pseudomonadati</taxon>
        <taxon>Pseudomonadota</taxon>
        <taxon>Alphaproteobacteria</taxon>
        <taxon>Maricaulales</taxon>
        <taxon>Robiginitomaculaceae</taxon>
    </lineage>
</organism>
<dbReference type="NCBIfam" id="NF047637">
    <property type="entry name" value="lipo_CC0125"/>
    <property type="match status" value="1"/>
</dbReference>
<feature type="chain" id="PRO_5036767542" description="DUF4136 domain-containing protein" evidence="1">
    <location>
        <begin position="31"/>
        <end position="215"/>
    </location>
</feature>
<reference evidence="2 3" key="1">
    <citation type="journal article" date="2014" name="Int. J. Syst. Evol. Microbiol.">
        <title>Complete genome sequence of Corynebacterium casei LMG S-19264T (=DSM 44701T), isolated from a smear-ripened cheese.</title>
        <authorList>
            <consortium name="US DOE Joint Genome Institute (JGI-PGF)"/>
            <person name="Walter F."/>
            <person name="Albersmeier A."/>
            <person name="Kalinowski J."/>
            <person name="Ruckert C."/>
        </authorList>
    </citation>
    <scope>NUCLEOTIDE SEQUENCE [LARGE SCALE GENOMIC DNA]</scope>
    <source>
        <strain evidence="2 3">KCTC 23968</strain>
    </source>
</reference>
<feature type="signal peptide" evidence="1">
    <location>
        <begin position="1"/>
        <end position="30"/>
    </location>
</feature>
<name>A0A918KSE4_9PROT</name>